<organism evidence="2 3">
    <name type="scientific">Acinetobacter tjernbergiae DSM 14971 = CIP 107465</name>
    <dbReference type="NCBI Taxonomy" id="1120928"/>
    <lineage>
        <taxon>Bacteria</taxon>
        <taxon>Pseudomonadati</taxon>
        <taxon>Pseudomonadota</taxon>
        <taxon>Gammaproteobacteria</taxon>
        <taxon>Moraxellales</taxon>
        <taxon>Moraxellaceae</taxon>
        <taxon>Acinetobacter</taxon>
    </lineage>
</organism>
<dbReference type="Proteomes" id="UP000017404">
    <property type="component" value="Unassembled WGS sequence"/>
</dbReference>
<dbReference type="OrthoDB" id="4725934at2"/>
<keyword evidence="1" id="KW-1133">Transmembrane helix</keyword>
<feature type="transmembrane region" description="Helical" evidence="1">
    <location>
        <begin position="120"/>
        <end position="141"/>
    </location>
</feature>
<reference evidence="2 3" key="1">
    <citation type="submission" date="2013-10" db="EMBL/GenBank/DDBJ databases">
        <title>The Genome Sequence of Acinetobacter tjernbergiae CIP107465.</title>
        <authorList>
            <consortium name="The Broad Institute Genomics Platform"/>
            <consortium name="The Broad Institute Genome Sequencing Center for Infectious Disease"/>
            <person name="Cerqueira G."/>
            <person name="Feldgarden M."/>
            <person name="Courvalin P."/>
            <person name="Grillot-Courvalin C."/>
            <person name="Clermont D."/>
            <person name="Rocha E."/>
            <person name="Yoon E.-J."/>
            <person name="Nemec A."/>
            <person name="Young S.K."/>
            <person name="Zeng Q."/>
            <person name="Gargeya S."/>
            <person name="Fitzgerald M."/>
            <person name="Abouelleil A."/>
            <person name="Alvarado L."/>
            <person name="Berlin A.M."/>
            <person name="Chapman S.B."/>
            <person name="Gainer-Dewar J."/>
            <person name="Goldberg J."/>
            <person name="Gnerre S."/>
            <person name="Griggs A."/>
            <person name="Gujja S."/>
            <person name="Hansen M."/>
            <person name="Howarth C."/>
            <person name="Imamovic A."/>
            <person name="Ireland A."/>
            <person name="Larimer J."/>
            <person name="McCowan C."/>
            <person name="Murphy C."/>
            <person name="Pearson M."/>
            <person name="Poon T.W."/>
            <person name="Priest M."/>
            <person name="Roberts A."/>
            <person name="Saif S."/>
            <person name="Shea T."/>
            <person name="Sykes S."/>
            <person name="Wortman J."/>
            <person name="Nusbaum C."/>
            <person name="Birren B."/>
        </authorList>
    </citation>
    <scope>NUCLEOTIDE SEQUENCE [LARGE SCALE GENOMIC DNA]</scope>
    <source>
        <strain evidence="2 3">CIP 107465</strain>
    </source>
</reference>
<dbReference type="eggNOG" id="ENOG5032UJB">
    <property type="taxonomic scope" value="Bacteria"/>
</dbReference>
<dbReference type="Pfam" id="PF20337">
    <property type="entry name" value="DUF6632"/>
    <property type="match status" value="1"/>
</dbReference>
<gene>
    <name evidence="2" type="ORF">F990_00143</name>
</gene>
<feature type="transmembrane region" description="Helical" evidence="1">
    <location>
        <begin position="12"/>
        <end position="36"/>
    </location>
</feature>
<keyword evidence="1" id="KW-0472">Membrane</keyword>
<keyword evidence="3" id="KW-1185">Reference proteome</keyword>
<evidence type="ECO:0000313" key="3">
    <source>
        <dbReference type="Proteomes" id="UP000017404"/>
    </source>
</evidence>
<comment type="caution">
    <text evidence="2">The sequence shown here is derived from an EMBL/GenBank/DDBJ whole genome shotgun (WGS) entry which is preliminary data.</text>
</comment>
<dbReference type="EMBL" id="AYEV01000001">
    <property type="protein sequence ID" value="ESK57607.1"/>
    <property type="molecule type" value="Genomic_DNA"/>
</dbReference>
<dbReference type="InterPro" id="IPR046572">
    <property type="entry name" value="DUF6632"/>
</dbReference>
<sequence length="152" mass="17568">MQTNFYARHFNKVMTLMGLGFLSFFGIALFAILFGWTDHLLKNEVGRLILRLIRWGGVEPHAEHYEAMISIIYVVWGWFLLKIAKFPEKNIAFLDFTAIANIGHFGLMTAMALVMPNEKIHLLGDLLLGWSILVLFIVFWLPTRRSILQETQ</sequence>
<feature type="transmembrane region" description="Helical" evidence="1">
    <location>
        <begin position="93"/>
        <end position="114"/>
    </location>
</feature>
<feature type="transmembrane region" description="Helical" evidence="1">
    <location>
        <begin position="64"/>
        <end position="81"/>
    </location>
</feature>
<protein>
    <submittedName>
        <fullName evidence="2">Uncharacterized protein</fullName>
    </submittedName>
</protein>
<accession>V2V5R1</accession>
<proteinExistence type="predicted"/>
<dbReference type="STRING" id="202955.GCA_000759995_03371"/>
<dbReference type="RefSeq" id="WP_018676904.1">
    <property type="nucleotide sequence ID" value="NZ_AYEV01000001.1"/>
</dbReference>
<name>V2V5R1_9GAMM</name>
<evidence type="ECO:0000313" key="2">
    <source>
        <dbReference type="EMBL" id="ESK57607.1"/>
    </source>
</evidence>
<dbReference type="AlphaFoldDB" id="V2V5R1"/>
<keyword evidence="1" id="KW-0812">Transmembrane</keyword>
<dbReference type="PATRIC" id="fig|1120928.5.peg.146"/>
<evidence type="ECO:0000256" key="1">
    <source>
        <dbReference type="SAM" id="Phobius"/>
    </source>
</evidence>